<dbReference type="STRING" id="1173701.A0A066XEM4"/>
<organism evidence="2 3">
    <name type="scientific">Colletotrichum sublineola</name>
    <name type="common">Sorghum anthracnose fungus</name>
    <dbReference type="NCBI Taxonomy" id="1173701"/>
    <lineage>
        <taxon>Eukaryota</taxon>
        <taxon>Fungi</taxon>
        <taxon>Dikarya</taxon>
        <taxon>Ascomycota</taxon>
        <taxon>Pezizomycotina</taxon>
        <taxon>Sordariomycetes</taxon>
        <taxon>Hypocreomycetidae</taxon>
        <taxon>Glomerellales</taxon>
        <taxon>Glomerellaceae</taxon>
        <taxon>Colletotrichum</taxon>
        <taxon>Colletotrichum graminicola species complex</taxon>
    </lineage>
</organism>
<reference evidence="3" key="1">
    <citation type="journal article" date="2014" name="Genome Announc.">
        <title>Draft genome sequence of Colletotrichum sublineola, a destructive pathogen of cultivated sorghum.</title>
        <authorList>
            <person name="Baroncelli R."/>
            <person name="Sanz-Martin J.M."/>
            <person name="Rech G.E."/>
            <person name="Sukno S.A."/>
            <person name="Thon M.R."/>
        </authorList>
    </citation>
    <scope>NUCLEOTIDE SEQUENCE [LARGE SCALE GENOMIC DNA]</scope>
    <source>
        <strain evidence="3">TX430BB</strain>
    </source>
</reference>
<accession>A0A066XEM4</accession>
<sequence>MSSVNSELRRRVIGIYKGPPPTDGPVVHAELLYLGREYPLGYDYFRPRLHKAFSANAGLRDEDAIKKGIERAEFVKKAGSNTGLLIASISEGYISRPHSVSTQSPIKSKVWEIILWPVGLGIHDIVRYRASPGNSRIFLEGLLPCV</sequence>
<dbReference type="OrthoDB" id="10258445at2759"/>
<dbReference type="GO" id="GO:0005739">
    <property type="term" value="C:mitochondrion"/>
    <property type="evidence" value="ECO:0007669"/>
    <property type="project" value="TreeGrafter"/>
</dbReference>
<dbReference type="PANTHER" id="PTHR21024">
    <property type="entry name" value="GROWTH HORMONE-INDUCIBLE SOLUBLE PROTEIN-RELATED"/>
    <property type="match status" value="1"/>
</dbReference>
<dbReference type="EMBL" id="JMSE01000821">
    <property type="protein sequence ID" value="KDN67392.1"/>
    <property type="molecule type" value="Genomic_DNA"/>
</dbReference>
<dbReference type="GO" id="GO:0022904">
    <property type="term" value="P:respiratory electron transport chain"/>
    <property type="evidence" value="ECO:0007669"/>
    <property type="project" value="TreeGrafter"/>
</dbReference>
<keyword evidence="3" id="KW-1185">Reference proteome</keyword>
<evidence type="ECO:0000313" key="3">
    <source>
        <dbReference type="Proteomes" id="UP000027238"/>
    </source>
</evidence>
<comment type="caution">
    <text evidence="2">The sequence shown here is derived from an EMBL/GenBank/DDBJ whole genome shotgun (WGS) entry which is preliminary data.</text>
</comment>
<dbReference type="Proteomes" id="UP000027238">
    <property type="component" value="Unassembled WGS sequence"/>
</dbReference>
<evidence type="ECO:0000313" key="2">
    <source>
        <dbReference type="EMBL" id="KDN67392.1"/>
    </source>
</evidence>
<dbReference type="eggNOG" id="ENOG502S4S4">
    <property type="taxonomic scope" value="Eukaryota"/>
</dbReference>
<dbReference type="InterPro" id="IPR052000">
    <property type="entry name" value="ETFRF1"/>
</dbReference>
<proteinExistence type="inferred from homology"/>
<comment type="similarity">
    <text evidence="1">Belongs to the complex I LYR family.</text>
</comment>
<name>A0A066XEM4_COLSU</name>
<dbReference type="Pfam" id="PF13233">
    <property type="entry name" value="Complex1_LYR_2"/>
    <property type="match status" value="1"/>
</dbReference>
<dbReference type="InterPro" id="IPR045296">
    <property type="entry name" value="Complex1_LYR_ETFRF1_LYRM5"/>
</dbReference>
<gene>
    <name evidence="2" type="ORF">CSUB01_08167</name>
</gene>
<dbReference type="PANTHER" id="PTHR21024:SF0">
    <property type="entry name" value="ELECTRON TRANSFER FLAVOPROTEIN REGULATORY FACTOR 1"/>
    <property type="match status" value="1"/>
</dbReference>
<evidence type="ECO:0000256" key="1">
    <source>
        <dbReference type="ARBA" id="ARBA00009508"/>
    </source>
</evidence>
<protein>
    <submittedName>
        <fullName evidence="2">Putative complex 1 protein</fullName>
    </submittedName>
</protein>
<dbReference type="GO" id="GO:0090324">
    <property type="term" value="P:negative regulation of oxidative phosphorylation"/>
    <property type="evidence" value="ECO:0007669"/>
    <property type="project" value="InterPro"/>
</dbReference>
<dbReference type="AlphaFoldDB" id="A0A066XEM4"/>
<dbReference type="CDD" id="cd20265">
    <property type="entry name" value="Complex1_LYR_ETFRF1_LYRM5"/>
    <property type="match status" value="1"/>
</dbReference>
<dbReference type="HOGENOM" id="CLU_1777321_0_0_1"/>